<evidence type="ECO:0000313" key="2">
    <source>
        <dbReference type="EMBL" id="PFK18051.1"/>
    </source>
</evidence>
<dbReference type="Proteomes" id="UP000224413">
    <property type="component" value="Unassembled WGS sequence"/>
</dbReference>
<evidence type="ECO:0000313" key="3">
    <source>
        <dbReference type="Proteomes" id="UP000224413"/>
    </source>
</evidence>
<keyword evidence="1" id="KW-1133">Transmembrane helix</keyword>
<protein>
    <submittedName>
        <fullName evidence="2">Uncharacterized protein</fullName>
    </submittedName>
</protein>
<feature type="transmembrane region" description="Helical" evidence="1">
    <location>
        <begin position="193"/>
        <end position="216"/>
    </location>
</feature>
<dbReference type="RefSeq" id="WP_098583464.1">
    <property type="nucleotide sequence ID" value="NZ_NUWJ01000114.1"/>
</dbReference>
<reference evidence="2 3" key="1">
    <citation type="submission" date="2017-09" db="EMBL/GenBank/DDBJ databases">
        <title>Large-scale bioinformatics analysis of Bacillus genomes uncovers conserved roles of natural products in bacterial physiology.</title>
        <authorList>
            <consortium name="Agbiome Team Llc"/>
            <person name="Bleich R.M."/>
            <person name="Grubbs K.J."/>
            <person name="Santa Maria K.C."/>
            <person name="Allen S.E."/>
            <person name="Farag S."/>
            <person name="Shank E.A."/>
            <person name="Bowers A."/>
        </authorList>
    </citation>
    <scope>NUCLEOTIDE SEQUENCE [LARGE SCALE GENOMIC DNA]</scope>
    <source>
        <strain evidence="2 3">AFS083741</strain>
    </source>
</reference>
<accession>A0A9X6X0Z7</accession>
<dbReference type="AlphaFoldDB" id="A0A9X6X0Z7"/>
<evidence type="ECO:0000256" key="1">
    <source>
        <dbReference type="SAM" id="Phobius"/>
    </source>
</evidence>
<sequence length="254" mass="29103">MSLTPKEKILQRIAEKGIHIKESFIHSVLSVEMGGLTGYQFGGDSLSEKGEKYSGVITIPKFSDANDTIKAIDLAWALAGYELYICQKKRVKIIAELLGNQSYFYQKILWEKAEEICVHEGFMDVRPKWQIKNLKDLLKIEGSERKKKNPEEKQRFRYEFEYRKNLLLQKAKAESFSLGKEIPRVASFIVRSYVRVLFILLFCALLDKAALSVPIIKGLGNCTLPELALGASRVTLAFLIFNSIWMLIKKRCWS</sequence>
<gene>
    <name evidence="2" type="ORF">COI98_13390</name>
</gene>
<comment type="caution">
    <text evidence="2">The sequence shown here is derived from an EMBL/GenBank/DDBJ whole genome shotgun (WGS) entry which is preliminary data.</text>
</comment>
<feature type="transmembrane region" description="Helical" evidence="1">
    <location>
        <begin position="228"/>
        <end position="248"/>
    </location>
</feature>
<keyword evidence="1" id="KW-0812">Transmembrane</keyword>
<dbReference type="EMBL" id="NUWJ01000114">
    <property type="protein sequence ID" value="PFK18051.1"/>
    <property type="molecule type" value="Genomic_DNA"/>
</dbReference>
<organism evidence="2 3">
    <name type="scientific">Bacillus cereus</name>
    <dbReference type="NCBI Taxonomy" id="1396"/>
    <lineage>
        <taxon>Bacteria</taxon>
        <taxon>Bacillati</taxon>
        <taxon>Bacillota</taxon>
        <taxon>Bacilli</taxon>
        <taxon>Bacillales</taxon>
        <taxon>Bacillaceae</taxon>
        <taxon>Bacillus</taxon>
        <taxon>Bacillus cereus group</taxon>
    </lineage>
</organism>
<keyword evidence="1" id="KW-0472">Membrane</keyword>
<name>A0A9X6X0Z7_BACCE</name>
<proteinExistence type="predicted"/>